<dbReference type="EMBL" id="BAAAFH010000007">
    <property type="protein sequence ID" value="GAA0875152.1"/>
    <property type="molecule type" value="Genomic_DNA"/>
</dbReference>
<proteinExistence type="predicted"/>
<feature type="transmembrane region" description="Helical" evidence="6">
    <location>
        <begin position="31"/>
        <end position="50"/>
    </location>
</feature>
<accession>A0ABP3Y321</accession>
<feature type="domain" description="SSD" evidence="7">
    <location>
        <begin position="643"/>
        <end position="770"/>
    </location>
</feature>
<organism evidence="8 9">
    <name type="scientific">Wandonia haliotis</name>
    <dbReference type="NCBI Taxonomy" id="574963"/>
    <lineage>
        <taxon>Bacteria</taxon>
        <taxon>Pseudomonadati</taxon>
        <taxon>Bacteroidota</taxon>
        <taxon>Flavobacteriia</taxon>
        <taxon>Flavobacteriales</taxon>
        <taxon>Crocinitomicaceae</taxon>
        <taxon>Wandonia</taxon>
    </lineage>
</organism>
<feature type="transmembrane region" description="Helical" evidence="6">
    <location>
        <begin position="231"/>
        <end position="250"/>
    </location>
</feature>
<feature type="transmembrane region" description="Helical" evidence="6">
    <location>
        <begin position="283"/>
        <end position="308"/>
    </location>
</feature>
<dbReference type="InterPro" id="IPR004869">
    <property type="entry name" value="MMPL_dom"/>
</dbReference>
<keyword evidence="9" id="KW-1185">Reference proteome</keyword>
<dbReference type="PANTHER" id="PTHR33406">
    <property type="entry name" value="MEMBRANE PROTEIN MJ1562-RELATED"/>
    <property type="match status" value="1"/>
</dbReference>
<feature type="transmembrane region" description="Helical" evidence="6">
    <location>
        <begin position="328"/>
        <end position="351"/>
    </location>
</feature>
<feature type="transmembrane region" description="Helical" evidence="6">
    <location>
        <begin position="257"/>
        <end position="277"/>
    </location>
</feature>
<keyword evidence="4 6" id="KW-1133">Transmembrane helix</keyword>
<feature type="transmembrane region" description="Helical" evidence="6">
    <location>
        <begin position="619"/>
        <end position="638"/>
    </location>
</feature>
<evidence type="ECO:0000313" key="9">
    <source>
        <dbReference type="Proteomes" id="UP001501126"/>
    </source>
</evidence>
<comment type="subcellular location">
    <subcellularLocation>
        <location evidence="1">Cell membrane</location>
        <topology evidence="1">Multi-pass membrane protein</topology>
    </subcellularLocation>
</comment>
<keyword evidence="2" id="KW-1003">Cell membrane</keyword>
<dbReference type="PROSITE" id="PS50156">
    <property type="entry name" value="SSD"/>
    <property type="match status" value="2"/>
</dbReference>
<evidence type="ECO:0000313" key="8">
    <source>
        <dbReference type="EMBL" id="GAA0875152.1"/>
    </source>
</evidence>
<dbReference type="InterPro" id="IPR050545">
    <property type="entry name" value="Mycobact_MmpL"/>
</dbReference>
<evidence type="ECO:0000256" key="2">
    <source>
        <dbReference type="ARBA" id="ARBA00022475"/>
    </source>
</evidence>
<evidence type="ECO:0000256" key="6">
    <source>
        <dbReference type="SAM" id="Phobius"/>
    </source>
</evidence>
<feature type="transmembrane region" description="Helical" evidence="6">
    <location>
        <begin position="357"/>
        <end position="382"/>
    </location>
</feature>
<sequence length="775" mass="88080">MDEVVEMLYSFTVMIDEVLTQKVGEKKLKKYSRWIILVLTSLTLFFLYNWKHLGFTYEFEDFLPKGNSEADFFADYRDRFSSDNDFILLAIEREAGIFEENFLKDIEKISDDLKGARYVEQVVSLTTLKEFRLLPGGVAVQIPYLHLDSLRLDKDSARIFSHPELVNRFIASDAKSLCIFLKHRDYIGKEKCDTMVADIRTILSGYNFDQIRLTGRAVGQQYYVKKMQNEMMLFVSLSVVLVILFLFIAFRSVWGILLPQVVLFGALIWVIGAMGLFREPINVLLIVLPSIMFVVAMSDVIHMVSKYIDNLREGIEKIPAIKNTMKEIGMATLLTSVTTAVGFATLFLIGIRPIQVFGIYTALGVLLAFLLTFFVLPVLFLFTRTPKVVRESKYNTPVWFGFLSKCFRYTLTYRKWIPAGFLIFGLVAVYGISKIETNNYLMDDISEDTPMKQDFNYLDQHYGGVRPFELAIVLVDSTASFWDKEVLIEIQQIEEYLELEYGVGRINSLPSMLKVANRSLHAGQKDWYRLPESNRELNRVRRMITAKGDELLAMLIDSSGRMTRISGGIPDWGNKIVTEKNKKLLDFIRREVDTTRIRPVITGTAHLLDVNMRTLSASMMQGLVLASAIIALLMGVLYRSFSMVVIALIPNIFPLLFIGGIMGFLGVDLKITTAIVFTIAFGIAVDDTIHFLSKFKLELNKGKKTLEALRVTYVSTGKAIILTTLILSSGFLMLLFSDFEGTFIMGLLVSLSLVFAVIADLLLLPVLIVFFFRKK</sequence>
<dbReference type="RefSeq" id="WP_343786308.1">
    <property type="nucleotide sequence ID" value="NZ_BAAAFH010000007.1"/>
</dbReference>
<reference evidence="9" key="1">
    <citation type="journal article" date="2019" name="Int. J. Syst. Evol. Microbiol.">
        <title>The Global Catalogue of Microorganisms (GCM) 10K type strain sequencing project: providing services to taxonomists for standard genome sequencing and annotation.</title>
        <authorList>
            <consortium name="The Broad Institute Genomics Platform"/>
            <consortium name="The Broad Institute Genome Sequencing Center for Infectious Disease"/>
            <person name="Wu L."/>
            <person name="Ma J."/>
        </authorList>
    </citation>
    <scope>NUCLEOTIDE SEQUENCE [LARGE SCALE GENOMIC DNA]</scope>
    <source>
        <strain evidence="9">JCM 16083</strain>
    </source>
</reference>
<gene>
    <name evidence="8" type="ORF">GCM10009118_15600</name>
</gene>
<dbReference type="PANTHER" id="PTHR33406:SF12">
    <property type="entry name" value="BLR2997 PROTEIN"/>
    <property type="match status" value="1"/>
</dbReference>
<feature type="domain" description="SSD" evidence="7">
    <location>
        <begin position="287"/>
        <end position="382"/>
    </location>
</feature>
<dbReference type="Gene3D" id="1.20.1640.10">
    <property type="entry name" value="Multidrug efflux transporter AcrB transmembrane domain"/>
    <property type="match status" value="2"/>
</dbReference>
<evidence type="ECO:0000259" key="7">
    <source>
        <dbReference type="PROSITE" id="PS50156"/>
    </source>
</evidence>
<keyword evidence="5 6" id="KW-0472">Membrane</keyword>
<protein>
    <submittedName>
        <fullName evidence="8">MMPL family transporter</fullName>
    </submittedName>
</protein>
<feature type="transmembrane region" description="Helical" evidence="6">
    <location>
        <begin position="713"/>
        <end position="737"/>
    </location>
</feature>
<name>A0ABP3Y321_9FLAO</name>
<evidence type="ECO:0000256" key="5">
    <source>
        <dbReference type="ARBA" id="ARBA00023136"/>
    </source>
</evidence>
<dbReference type="Pfam" id="PF03176">
    <property type="entry name" value="MMPL"/>
    <property type="match status" value="2"/>
</dbReference>
<dbReference type="SUPFAM" id="SSF82866">
    <property type="entry name" value="Multidrug efflux transporter AcrB transmembrane domain"/>
    <property type="match status" value="2"/>
</dbReference>
<feature type="transmembrane region" description="Helical" evidence="6">
    <location>
        <begin position="645"/>
        <end position="665"/>
    </location>
</feature>
<evidence type="ECO:0000256" key="3">
    <source>
        <dbReference type="ARBA" id="ARBA00022692"/>
    </source>
</evidence>
<keyword evidence="3 6" id="KW-0812">Transmembrane</keyword>
<evidence type="ECO:0000256" key="4">
    <source>
        <dbReference type="ARBA" id="ARBA00022989"/>
    </source>
</evidence>
<feature type="transmembrane region" description="Helical" evidence="6">
    <location>
        <begin position="743"/>
        <end position="772"/>
    </location>
</feature>
<comment type="caution">
    <text evidence="8">The sequence shown here is derived from an EMBL/GenBank/DDBJ whole genome shotgun (WGS) entry which is preliminary data.</text>
</comment>
<feature type="transmembrane region" description="Helical" evidence="6">
    <location>
        <begin position="671"/>
        <end position="692"/>
    </location>
</feature>
<dbReference type="Proteomes" id="UP001501126">
    <property type="component" value="Unassembled WGS sequence"/>
</dbReference>
<dbReference type="InterPro" id="IPR000731">
    <property type="entry name" value="SSD"/>
</dbReference>
<evidence type="ECO:0000256" key="1">
    <source>
        <dbReference type="ARBA" id="ARBA00004651"/>
    </source>
</evidence>